<evidence type="ECO:0000256" key="8">
    <source>
        <dbReference type="SAM" id="Phobius"/>
    </source>
</evidence>
<dbReference type="Proteomes" id="UP000474718">
    <property type="component" value="Unassembled WGS sequence"/>
</dbReference>
<accession>A0AAQ1RWA7</accession>
<sequence length="215" mass="21876">MGWLEGAAQRAAGRVGAALDYPQERVEVLAYGFFGLFQTALLLLAVGALGGLSGCLGEALTALVGGSLLRRLCGGAHAPSPLLCGAVSALSCWGMALLSGWALPLPRPLWLAGAAALSLLSILAISLWAPVDHPNKQLRDARLRAAFRRRGVALASLLAALSLAGGFAGGGWRSCGGALCLAICWQAASLTPAAVRLTKRSAGAPAPAWKGGDRT</sequence>
<dbReference type="EMBL" id="WWVX01000001">
    <property type="protein sequence ID" value="MZL68214.1"/>
    <property type="molecule type" value="Genomic_DNA"/>
</dbReference>
<evidence type="ECO:0000256" key="6">
    <source>
        <dbReference type="ARBA" id="ARBA00022989"/>
    </source>
</evidence>
<dbReference type="EMBL" id="FQVY01000002">
    <property type="protein sequence ID" value="SHG20952.1"/>
    <property type="molecule type" value="Genomic_DNA"/>
</dbReference>
<dbReference type="InterPro" id="IPR006741">
    <property type="entry name" value="AgrB"/>
</dbReference>
<dbReference type="GO" id="GO:0009372">
    <property type="term" value="P:quorum sensing"/>
    <property type="evidence" value="ECO:0007669"/>
    <property type="project" value="UniProtKB-KW"/>
</dbReference>
<gene>
    <name evidence="9" type="ORF">GT747_00295</name>
    <name evidence="10" type="ORF">SAMN05444424_1884</name>
</gene>
<evidence type="ECO:0000256" key="1">
    <source>
        <dbReference type="ARBA" id="ARBA00022475"/>
    </source>
</evidence>
<evidence type="ECO:0000256" key="5">
    <source>
        <dbReference type="ARBA" id="ARBA00022801"/>
    </source>
</evidence>
<keyword evidence="2" id="KW-0673">Quorum sensing</keyword>
<dbReference type="GO" id="GO:0006508">
    <property type="term" value="P:proteolysis"/>
    <property type="evidence" value="ECO:0007669"/>
    <property type="project" value="UniProtKB-KW"/>
</dbReference>
<dbReference type="GO" id="GO:0016020">
    <property type="term" value="C:membrane"/>
    <property type="evidence" value="ECO:0007669"/>
    <property type="project" value="InterPro"/>
</dbReference>
<proteinExistence type="predicted"/>
<keyword evidence="6 8" id="KW-1133">Transmembrane helix</keyword>
<keyword evidence="5" id="KW-0378">Hydrolase</keyword>
<evidence type="ECO:0000313" key="12">
    <source>
        <dbReference type="Proteomes" id="UP000474718"/>
    </source>
</evidence>
<evidence type="ECO:0000313" key="11">
    <source>
        <dbReference type="Proteomes" id="UP000184089"/>
    </source>
</evidence>
<keyword evidence="4 8" id="KW-0812">Transmembrane</keyword>
<name>A0AAQ1RWA7_9FIRM</name>
<feature type="transmembrane region" description="Helical" evidence="8">
    <location>
        <begin position="152"/>
        <end position="170"/>
    </location>
</feature>
<keyword evidence="7 8" id="KW-0472">Membrane</keyword>
<dbReference type="Pfam" id="PF04647">
    <property type="entry name" value="AgrB"/>
    <property type="match status" value="1"/>
</dbReference>
<reference evidence="9 12" key="3">
    <citation type="journal article" date="2019" name="Nat. Med.">
        <title>A library of human gut bacterial isolates paired with longitudinal multiomics data enables mechanistic microbiome research.</title>
        <authorList>
            <person name="Poyet M."/>
            <person name="Groussin M."/>
            <person name="Gibbons S.M."/>
            <person name="Avila-Pacheco J."/>
            <person name="Jiang X."/>
            <person name="Kearney S.M."/>
            <person name="Perrotta A.R."/>
            <person name="Berdy B."/>
            <person name="Zhao S."/>
            <person name="Lieberman T.D."/>
            <person name="Swanson P.K."/>
            <person name="Smith M."/>
            <person name="Roesemann S."/>
            <person name="Alexander J.E."/>
            <person name="Rich S.A."/>
            <person name="Livny J."/>
            <person name="Vlamakis H."/>
            <person name="Clish C."/>
            <person name="Bullock K."/>
            <person name="Deik A."/>
            <person name="Scott J."/>
            <person name="Pierce K.A."/>
            <person name="Xavier R.J."/>
            <person name="Alm E.J."/>
        </authorList>
    </citation>
    <scope>NUCLEOTIDE SEQUENCE [LARGE SCALE GENOMIC DNA]</scope>
    <source>
        <strain evidence="9 12">BIOML-A2</strain>
    </source>
</reference>
<dbReference type="RefSeq" id="WP_021660769.1">
    <property type="nucleotide sequence ID" value="NZ_FQVY01000002.1"/>
</dbReference>
<dbReference type="GO" id="GO:0008233">
    <property type="term" value="F:peptidase activity"/>
    <property type="evidence" value="ECO:0007669"/>
    <property type="project" value="UniProtKB-KW"/>
</dbReference>
<reference evidence="10" key="1">
    <citation type="submission" date="2016-11" db="EMBL/GenBank/DDBJ databases">
        <authorList>
            <person name="Varghese N."/>
            <person name="Submissions S."/>
        </authorList>
    </citation>
    <scope>NUCLEOTIDE SEQUENCE</scope>
    <source>
        <strain evidence="10">DSM 4029</strain>
    </source>
</reference>
<keyword evidence="1" id="KW-1003">Cell membrane</keyword>
<organism evidence="10 11">
    <name type="scientific">Bittarella massiliensis</name>
    <name type="common">ex Durand et al. 2017</name>
    <dbReference type="NCBI Taxonomy" id="1720313"/>
    <lineage>
        <taxon>Bacteria</taxon>
        <taxon>Bacillati</taxon>
        <taxon>Bacillota</taxon>
        <taxon>Clostridia</taxon>
        <taxon>Eubacteriales</taxon>
        <taxon>Oscillospiraceae</taxon>
        <taxon>Bittarella (ex Durand et al. 2017)</taxon>
    </lineage>
</organism>
<keyword evidence="12" id="KW-1185">Reference proteome</keyword>
<reference evidence="11" key="2">
    <citation type="submission" date="2016-11" db="EMBL/GenBank/DDBJ databases">
        <authorList>
            <person name="Jaros S."/>
            <person name="Januszkiewicz K."/>
            <person name="Wedrychowicz H."/>
        </authorList>
    </citation>
    <scope>NUCLEOTIDE SEQUENCE [LARGE SCALE GENOMIC DNA]</scope>
    <source>
        <strain evidence="11">DSM 4029</strain>
    </source>
</reference>
<evidence type="ECO:0000256" key="7">
    <source>
        <dbReference type="ARBA" id="ARBA00023136"/>
    </source>
</evidence>
<evidence type="ECO:0000256" key="3">
    <source>
        <dbReference type="ARBA" id="ARBA00022670"/>
    </source>
</evidence>
<evidence type="ECO:0000256" key="4">
    <source>
        <dbReference type="ARBA" id="ARBA00022692"/>
    </source>
</evidence>
<evidence type="ECO:0000256" key="2">
    <source>
        <dbReference type="ARBA" id="ARBA00022654"/>
    </source>
</evidence>
<keyword evidence="3" id="KW-0645">Protease</keyword>
<feature type="transmembrane region" description="Helical" evidence="8">
    <location>
        <begin position="109"/>
        <end position="131"/>
    </location>
</feature>
<protein>
    <submittedName>
        <fullName evidence="10">Accessory gene regulator protein AgrB</fullName>
    </submittedName>
</protein>
<dbReference type="AlphaFoldDB" id="A0AAQ1RWA7"/>
<evidence type="ECO:0000313" key="9">
    <source>
        <dbReference type="EMBL" id="MZL68214.1"/>
    </source>
</evidence>
<comment type="caution">
    <text evidence="10">The sequence shown here is derived from an EMBL/GenBank/DDBJ whole genome shotgun (WGS) entry which is preliminary data.</text>
</comment>
<evidence type="ECO:0000313" key="10">
    <source>
        <dbReference type="EMBL" id="SHG20952.1"/>
    </source>
</evidence>
<dbReference type="Proteomes" id="UP000184089">
    <property type="component" value="Unassembled WGS sequence"/>
</dbReference>
<dbReference type="SMART" id="SM00793">
    <property type="entry name" value="AgrB"/>
    <property type="match status" value="1"/>
</dbReference>